<dbReference type="Pfam" id="PF26243">
    <property type="entry name" value="DUF8056"/>
    <property type="match status" value="1"/>
</dbReference>
<dbReference type="STRING" id="1407499.HHUB_3296"/>
<evidence type="ECO:0000313" key="4">
    <source>
        <dbReference type="Proteomes" id="UP000066737"/>
    </source>
</evidence>
<gene>
    <name evidence="3" type="ORF">HHUB_3296</name>
</gene>
<dbReference type="GeneID" id="91107973"/>
<keyword evidence="1" id="KW-1133">Transmembrane helix</keyword>
<keyword evidence="1" id="KW-0472">Membrane</keyword>
<feature type="transmembrane region" description="Helical" evidence="1">
    <location>
        <begin position="29"/>
        <end position="53"/>
    </location>
</feature>
<proteinExistence type="predicted"/>
<keyword evidence="4" id="KW-1185">Reference proteome</keyword>
<dbReference type="OrthoDB" id="271552at2157"/>
<reference evidence="4" key="1">
    <citation type="journal article" date="2016" name="Environ. Microbiol.">
        <title>The complete genome of a viable archaeum isolated from 123-million-year-old rock salt.</title>
        <authorList>
            <person name="Jaakkola S.T."/>
            <person name="Pfeiffer F."/>
            <person name="Ravantti J.J."/>
            <person name="Guo Q."/>
            <person name="Liu Y."/>
            <person name="Chen X."/>
            <person name="Ma H."/>
            <person name="Yang C."/>
            <person name="Oksanen H.M."/>
            <person name="Bamford D.H."/>
        </authorList>
    </citation>
    <scope>NUCLEOTIDE SEQUENCE</scope>
    <source>
        <strain evidence="4">JI20-1</strain>
    </source>
</reference>
<protein>
    <recommendedName>
        <fullName evidence="2">DUF8056 domain-containing protein</fullName>
    </recommendedName>
</protein>
<name>A0A0U5H4M1_9EURY</name>
<accession>A0A0U5H4M1</accession>
<dbReference type="EMBL" id="LN831302">
    <property type="protein sequence ID" value="CQH60797.1"/>
    <property type="molecule type" value="Genomic_DNA"/>
</dbReference>
<keyword evidence="1" id="KW-0812">Transmembrane</keyword>
<evidence type="ECO:0000313" key="3">
    <source>
        <dbReference type="EMBL" id="CQH60797.1"/>
    </source>
</evidence>
<evidence type="ECO:0000259" key="2">
    <source>
        <dbReference type="Pfam" id="PF26243"/>
    </source>
</evidence>
<dbReference type="AlphaFoldDB" id="A0A0U5H4M1"/>
<sequence length="188" mass="19730">MGRFDSYSGLVTAYPYAFRQSDSLLFRSYVVVSTVVAAVVVALAVGGLLVLIGNTTGGGGGSLTLSRTFYVVVGLFVFVPIVAPVLFVANRHRREREVADGYDAALAVAGYVFVLSVYVALVASMPPEFGSEGNVVTRPEPSGIFAPVVELLYAVPSVAAPLFVLAGALVVYGVHRRYASKHGNGEPA</sequence>
<dbReference type="RefSeq" id="WP_059057649.1">
    <property type="nucleotide sequence ID" value="NZ_CEML01000001.1"/>
</dbReference>
<evidence type="ECO:0000256" key="1">
    <source>
        <dbReference type="SAM" id="Phobius"/>
    </source>
</evidence>
<feature type="transmembrane region" description="Helical" evidence="1">
    <location>
        <begin position="101"/>
        <end position="124"/>
    </location>
</feature>
<dbReference type="Proteomes" id="UP000066737">
    <property type="component" value="Chromosome I"/>
</dbReference>
<feature type="domain" description="DUF8056" evidence="2">
    <location>
        <begin position="5"/>
        <end position="178"/>
    </location>
</feature>
<feature type="transmembrane region" description="Helical" evidence="1">
    <location>
        <begin position="68"/>
        <end position="89"/>
    </location>
</feature>
<organism evidence="3 4">
    <name type="scientific">Halobacterium hubeiense</name>
    <dbReference type="NCBI Taxonomy" id="1407499"/>
    <lineage>
        <taxon>Archaea</taxon>
        <taxon>Methanobacteriati</taxon>
        <taxon>Methanobacteriota</taxon>
        <taxon>Stenosarchaea group</taxon>
        <taxon>Halobacteria</taxon>
        <taxon>Halobacteriales</taxon>
        <taxon>Halobacteriaceae</taxon>
        <taxon>Halobacterium</taxon>
    </lineage>
</organism>
<dbReference type="KEGG" id="hhb:Hhub_3296"/>
<dbReference type="InterPro" id="IPR058369">
    <property type="entry name" value="DUF8056"/>
</dbReference>
<feature type="transmembrane region" description="Helical" evidence="1">
    <location>
        <begin position="144"/>
        <end position="172"/>
    </location>
</feature>